<sequence>MLFLLCLHFGFLDLITNNKQIDNLPQKSQSQNLKSEESNNKFNSQQQSRTKNQTKNKITILIEIILLLLDRLMGIEIDYDKVKANELPPTFTQHYYDNLGCYGIPSYIKMTVGYCYNSKNESLIFIVDRDQGSCPFKALGFSQNDCFGEMAEETCFKDQKCYKSEDQFGSFEYINAGNTKNKIQFFSIMISSIFWFLRFI</sequence>
<dbReference type="EMBL" id="JANTQA010000057">
    <property type="protein sequence ID" value="KAJ3428987.1"/>
    <property type="molecule type" value="Genomic_DNA"/>
</dbReference>
<comment type="caution">
    <text evidence="3">The sequence shown here is derived from an EMBL/GenBank/DDBJ whole genome shotgun (WGS) entry which is preliminary data.</text>
</comment>
<dbReference type="Proteomes" id="UP001146793">
    <property type="component" value="Unassembled WGS sequence"/>
</dbReference>
<feature type="region of interest" description="Disordered" evidence="1">
    <location>
        <begin position="26"/>
        <end position="50"/>
    </location>
</feature>
<evidence type="ECO:0000256" key="2">
    <source>
        <dbReference type="SAM" id="SignalP"/>
    </source>
</evidence>
<organism evidence="3 4">
    <name type="scientific">Anaeramoeba flamelloides</name>
    <dbReference type="NCBI Taxonomy" id="1746091"/>
    <lineage>
        <taxon>Eukaryota</taxon>
        <taxon>Metamonada</taxon>
        <taxon>Anaeramoebidae</taxon>
        <taxon>Anaeramoeba</taxon>
    </lineage>
</organism>
<protein>
    <recommendedName>
        <fullName evidence="5">Transmembrane protein</fullName>
    </recommendedName>
</protein>
<accession>A0AAV7YLZ2</accession>
<reference evidence="3" key="1">
    <citation type="submission" date="2022-08" db="EMBL/GenBank/DDBJ databases">
        <title>Novel sulphate-reducing endosymbionts in the free-living metamonad Anaeramoeba.</title>
        <authorList>
            <person name="Jerlstrom-Hultqvist J."/>
            <person name="Cepicka I."/>
            <person name="Gallot-Lavallee L."/>
            <person name="Salas-Leiva D."/>
            <person name="Curtis B.A."/>
            <person name="Zahonova K."/>
            <person name="Pipaliya S."/>
            <person name="Dacks J."/>
            <person name="Roger A.J."/>
        </authorList>
    </citation>
    <scope>NUCLEOTIDE SEQUENCE</scope>
    <source>
        <strain evidence="3">Busselton2</strain>
    </source>
</reference>
<feature type="signal peptide" evidence="2">
    <location>
        <begin position="1"/>
        <end position="18"/>
    </location>
</feature>
<gene>
    <name evidence="3" type="ORF">M0812_24326</name>
</gene>
<name>A0AAV7YLZ2_9EUKA</name>
<evidence type="ECO:0000313" key="3">
    <source>
        <dbReference type="EMBL" id="KAJ3428987.1"/>
    </source>
</evidence>
<feature type="compositionally biased region" description="Polar residues" evidence="1">
    <location>
        <begin position="40"/>
        <end position="50"/>
    </location>
</feature>
<feature type="chain" id="PRO_5043384089" description="Transmembrane protein" evidence="2">
    <location>
        <begin position="19"/>
        <end position="200"/>
    </location>
</feature>
<dbReference type="AlphaFoldDB" id="A0AAV7YLZ2"/>
<evidence type="ECO:0008006" key="5">
    <source>
        <dbReference type="Google" id="ProtNLM"/>
    </source>
</evidence>
<proteinExistence type="predicted"/>
<evidence type="ECO:0000313" key="4">
    <source>
        <dbReference type="Proteomes" id="UP001146793"/>
    </source>
</evidence>
<keyword evidence="2" id="KW-0732">Signal</keyword>
<evidence type="ECO:0000256" key="1">
    <source>
        <dbReference type="SAM" id="MobiDB-lite"/>
    </source>
</evidence>